<protein>
    <recommendedName>
        <fullName evidence="3">FecR protein domain-containing protein</fullName>
    </recommendedName>
</protein>
<dbReference type="Proteomes" id="UP001342631">
    <property type="component" value="Unassembled WGS sequence"/>
</dbReference>
<name>A0ABQ6QXL6_9BACT</name>
<dbReference type="EMBL" id="BTTX01000005">
    <property type="protein sequence ID" value="GMU08792.1"/>
    <property type="molecule type" value="Genomic_DNA"/>
</dbReference>
<evidence type="ECO:0008006" key="3">
    <source>
        <dbReference type="Google" id="ProtNLM"/>
    </source>
</evidence>
<gene>
    <name evidence="1" type="ORF">ASNO1_50450</name>
</gene>
<keyword evidence="2" id="KW-1185">Reference proteome</keyword>
<sequence length="680" mass="70914">MICSRGAGESRGSAATHPSVVVEVSVSPVRILALSLLVLLSGCSGCEREEAPKPPPVVEVDAGAVVPIGRLEGLSGDVRLERGGKVGPAVEGPLLAGDAVETGESGSATVRFPGDRTVEVGSEGRFAVGSDATGIVMKVERGIVLSRVPAGGKPDSAGPKVTLNILTPFGLTRVGPDPSEVKVAVAEDSARVEVKLGAIELVSKDGKTLRAAQGDAVDLTRERAEVTPSAPRIVELAPIAVTVRATSGNAEVKSKDTGRWRKVRRDGEVLAFGDGVRAKGGEAVLSLKDSGSVLTLAPGAEAVLESAGQQGTIDEARVNLLQGLLAVQLAMGRQSRVVLPQMTVESGSGARLEIRRTQTGMQVAAHTGDVTLRRGEARQELRAGERATVATDGTAKVEPLEAAVVAVGPGEGTEIFHRGLSEVALTWEGEGDAVVEAAQDAAFKRPVLWGRVHRASVNVSALARGTLYWRARKEDGTQVAAGSVHFAPESPTSSLARVRNVVPEGPEKTTIFYQDKPPAVTFTYGEEPQAHTYRVAVYKAGSLATPVVQRTVSEPRAALEAGALGEGSYLWSVTPLSQAGAALKGGRMNKLELVYDNSVVGLVVDSPRQGASAAEKVRASGVAPVDARLSINGRAVPLDAKHRFDTWVPPMGMPPLLVFKMTRPGAPDVLTVRTLKTRGP</sequence>
<organism evidence="1 2">
    <name type="scientific">Corallococcus caeni</name>
    <dbReference type="NCBI Taxonomy" id="3082388"/>
    <lineage>
        <taxon>Bacteria</taxon>
        <taxon>Pseudomonadati</taxon>
        <taxon>Myxococcota</taxon>
        <taxon>Myxococcia</taxon>
        <taxon>Myxococcales</taxon>
        <taxon>Cystobacterineae</taxon>
        <taxon>Myxococcaceae</taxon>
        <taxon>Corallococcus</taxon>
    </lineage>
</organism>
<reference evidence="1 2" key="1">
    <citation type="journal article" date="2024" name="Arch. Microbiol.">
        <title>Corallococcus caeni sp. nov., a novel myxobacterium isolated from activated sludge.</title>
        <authorList>
            <person name="Tomita S."/>
            <person name="Nakai R."/>
            <person name="Kuroda K."/>
            <person name="Kurashita H."/>
            <person name="Hatamoto M."/>
            <person name="Yamaguchi T."/>
            <person name="Narihiro T."/>
        </authorList>
    </citation>
    <scope>NUCLEOTIDE SEQUENCE [LARGE SCALE GENOMIC DNA]</scope>
    <source>
        <strain evidence="1 2">NO1</strain>
    </source>
</reference>
<accession>A0ABQ6QXL6</accession>
<evidence type="ECO:0000313" key="2">
    <source>
        <dbReference type="Proteomes" id="UP001342631"/>
    </source>
</evidence>
<proteinExistence type="predicted"/>
<comment type="caution">
    <text evidence="1">The sequence shown here is derived from an EMBL/GenBank/DDBJ whole genome shotgun (WGS) entry which is preliminary data.</text>
</comment>
<evidence type="ECO:0000313" key="1">
    <source>
        <dbReference type="EMBL" id="GMU08792.1"/>
    </source>
</evidence>